<protein>
    <recommendedName>
        <fullName evidence="5">Retrotransposon hot spot (RHS) protein</fullName>
    </recommendedName>
</protein>
<dbReference type="InterPro" id="IPR046835">
    <property type="entry name" value="RHS_N"/>
</dbReference>
<dbReference type="PANTHER" id="PTHR33129">
    <property type="entry name" value="PROTEIN KINASE DOMAIN-CONTAINING PROTEIN-RELATED"/>
    <property type="match status" value="1"/>
</dbReference>
<dbReference type="Pfam" id="PF20445">
    <property type="entry name" value="RHS_N"/>
    <property type="match status" value="1"/>
</dbReference>
<feature type="domain" description="Retrotransposon hot spot protein,C-terminal" evidence="1">
    <location>
        <begin position="112"/>
        <end position="438"/>
    </location>
</feature>
<organism evidence="3 4">
    <name type="scientific">Trypanosoma vivax (strain Y486)</name>
    <dbReference type="NCBI Taxonomy" id="1055687"/>
    <lineage>
        <taxon>Eukaryota</taxon>
        <taxon>Discoba</taxon>
        <taxon>Euglenozoa</taxon>
        <taxon>Kinetoplastea</taxon>
        <taxon>Metakinetoplastina</taxon>
        <taxon>Trypanosomatida</taxon>
        <taxon>Trypanosomatidae</taxon>
        <taxon>Trypanosoma</taxon>
        <taxon>Duttonella</taxon>
    </lineage>
</organism>
<evidence type="ECO:0000313" key="4">
    <source>
        <dbReference type="Proteomes" id="UP000009027"/>
    </source>
</evidence>
<dbReference type="Proteomes" id="UP000009027">
    <property type="component" value="Unassembled WGS sequence"/>
</dbReference>
<feature type="domain" description="Retrotransposon hot spot protein N-terminal" evidence="2">
    <location>
        <begin position="1"/>
        <end position="101"/>
    </location>
</feature>
<evidence type="ECO:0008006" key="5">
    <source>
        <dbReference type="Google" id="ProtNLM"/>
    </source>
</evidence>
<dbReference type="Pfam" id="PF07999">
    <property type="entry name" value="RHSP"/>
    <property type="match status" value="1"/>
</dbReference>
<dbReference type="NCBIfam" id="TIGR01631">
    <property type="entry name" value="Trypano_RHS"/>
    <property type="match status" value="1"/>
</dbReference>
<accession>F9WNR6</accession>
<evidence type="ECO:0000259" key="1">
    <source>
        <dbReference type="Pfam" id="PF07999"/>
    </source>
</evidence>
<evidence type="ECO:0000259" key="2">
    <source>
        <dbReference type="Pfam" id="PF20445"/>
    </source>
</evidence>
<evidence type="ECO:0000313" key="3">
    <source>
        <dbReference type="EMBL" id="CCD19187.1"/>
    </source>
</evidence>
<dbReference type="InterPro" id="IPR006518">
    <property type="entry name" value="Trypano_RHS"/>
</dbReference>
<sequence length="472" mass="53767">MRTVNGRPRSVWPMKPVNYSPSPFEVDKQAPRNGKLEIMVLLSEEGWSHTCLGNERRSANNNAGVGRGGVFNALRSKDVYIRREVMRAWHVVRRELARWADDDSTFEPQSYVLVGSPGVGKSFGCGSYLLHELLRYDAARVPVVAYFVRGSAYLFHKTGNMAKRVVFYKKANDAMSAMDKMANVRQEMLLRRKEAEGVKDAERKCRAKFGFIIFDAGGECQPEVELPTSEWGCAVLSSPNKSNCEEWVDQKGALHIFISCYTTREVKALFAWQQWCRCETSERYQSCGAEVEQRWSVVERRIEEVGPLPRYVFDDKKYRVRCNDVSVALSYFCAEDMARYMSILLCRILWTEDSSTDKIIKLVRVASVLVDDCLNSFISEAIGAKLKTLVVNHFFRRSYLAKTLNTPGLVAEVLEKFGSCAFMYESVVDKVVEKMKCLRSASPGHVRESVLSRLRAASRCAQHHQVNCLQDW</sequence>
<dbReference type="AlphaFoldDB" id="F9WNR6"/>
<dbReference type="InterPro" id="IPR052980">
    <property type="entry name" value="Crinkler_effector"/>
</dbReference>
<keyword evidence="4" id="KW-1185">Reference proteome</keyword>
<dbReference type="VEuPathDB" id="TriTrypDB:TvY486_0018810"/>
<reference evidence="3 4" key="1">
    <citation type="journal article" date="2012" name="Proc. Natl. Acad. Sci. U.S.A.">
        <title>Antigenic diversity is generated by distinct evolutionary mechanisms in African trypanosome species.</title>
        <authorList>
            <person name="Jackson A.P."/>
            <person name="Berry A."/>
            <person name="Aslett M."/>
            <person name="Allison H.C."/>
            <person name="Burton P."/>
            <person name="Vavrova-Anderson J."/>
            <person name="Brown R."/>
            <person name="Browne H."/>
            <person name="Corton N."/>
            <person name="Hauser H."/>
            <person name="Gamble J."/>
            <person name="Gilderthorp R."/>
            <person name="Marcello L."/>
            <person name="McQuillan J."/>
            <person name="Otto T.D."/>
            <person name="Quail M.A."/>
            <person name="Sanders M.J."/>
            <person name="van Tonder A."/>
            <person name="Ginger M.L."/>
            <person name="Field M.C."/>
            <person name="Barry J.D."/>
            <person name="Hertz-Fowler C."/>
            <person name="Berriman M."/>
        </authorList>
    </citation>
    <scope>NUCLEOTIDE SEQUENCE</scope>
    <source>
        <strain evidence="3 4">Y486</strain>
    </source>
</reference>
<name>F9WNR6_TRYVY</name>
<dbReference type="PANTHER" id="PTHR33129:SF3">
    <property type="entry name" value="HOT SPOT (RHS) PROTEIN, PUTATIVE-RELATED"/>
    <property type="match status" value="1"/>
</dbReference>
<dbReference type="InterPro" id="IPR046836">
    <property type="entry name" value="RHS_C"/>
</dbReference>
<dbReference type="EMBL" id="CAEX01002830">
    <property type="protein sequence ID" value="CCD19187.1"/>
    <property type="molecule type" value="Genomic_DNA"/>
</dbReference>
<gene>
    <name evidence="3" type="ORF">TvY486_0018810</name>
</gene>
<proteinExistence type="predicted"/>